<keyword evidence="1" id="KW-0479">Metal-binding</keyword>
<dbReference type="EMBL" id="OU898283">
    <property type="protein sequence ID" value="CAG9839513.1"/>
    <property type="molecule type" value="Genomic_DNA"/>
</dbReference>
<dbReference type="GO" id="GO:0008270">
    <property type="term" value="F:zinc ion binding"/>
    <property type="evidence" value="ECO:0007669"/>
    <property type="project" value="UniProtKB-KW"/>
</dbReference>
<dbReference type="PANTHER" id="PTHR47577:SF2">
    <property type="entry name" value="THAP DOMAIN CONTAINING 9"/>
    <property type="match status" value="1"/>
</dbReference>
<protein>
    <recommendedName>
        <fullName evidence="6">THAP-type domain-containing protein</fullName>
    </recommendedName>
</protein>
<evidence type="ECO:0000313" key="7">
    <source>
        <dbReference type="EMBL" id="CAG9839513.1"/>
    </source>
</evidence>
<dbReference type="PROSITE" id="PS50950">
    <property type="entry name" value="ZF_THAP"/>
    <property type="match status" value="1"/>
</dbReference>
<dbReference type="SUPFAM" id="SSF57716">
    <property type="entry name" value="Glucocorticoid receptor-like (DNA-binding domain)"/>
    <property type="match status" value="1"/>
</dbReference>
<evidence type="ECO:0000256" key="3">
    <source>
        <dbReference type="ARBA" id="ARBA00022833"/>
    </source>
</evidence>
<dbReference type="InterPro" id="IPR048366">
    <property type="entry name" value="TNP-like_GBD"/>
</dbReference>
<evidence type="ECO:0000256" key="4">
    <source>
        <dbReference type="ARBA" id="ARBA00023125"/>
    </source>
</evidence>
<dbReference type="SMART" id="SM00980">
    <property type="entry name" value="THAP"/>
    <property type="match status" value="1"/>
</dbReference>
<name>A0A9N9TB12_DIABA</name>
<dbReference type="Pfam" id="PF21789">
    <property type="entry name" value="TNP-like_RNaseH_C"/>
    <property type="match status" value="1"/>
</dbReference>
<feature type="domain" description="THAP-type" evidence="6">
    <location>
        <begin position="1"/>
        <end position="86"/>
    </location>
</feature>
<accession>A0A9N9TB12</accession>
<reference evidence="7" key="1">
    <citation type="submission" date="2022-01" db="EMBL/GenBank/DDBJ databases">
        <authorList>
            <person name="King R."/>
        </authorList>
    </citation>
    <scope>NUCLEOTIDE SEQUENCE</scope>
</reference>
<evidence type="ECO:0000256" key="1">
    <source>
        <dbReference type="ARBA" id="ARBA00022723"/>
    </source>
</evidence>
<dbReference type="OrthoDB" id="7440550at2759"/>
<sequence length="936" mass="107323">MPFLVNCCVPQCGTPHSSPIRHKFPRPTIDMERFRKWVENINNPELANMNPQTIYSRKRVCHRHFEQLFCSSTSHRLHQNAVPTLYLTGCSGSQSTIVNEELIDNVKLDIVGPSELETLTTEDYVDASKSSLDETHMPIETGENSGLQKVVTKEQPLGFLSPLKILKKSGNSKHTLSPRKAKLYSAVKDLHKKYSVVKNTTKTLKRRLFEAAEFKKKYLFDDNLNSLNTMTAMFIRCQIRESNKSKHLRRFSLNEKLMALTLYKQSAKSYNLLSKIFILPSKSTLNRLLANIIGGPGINEVVFQSLQETTAKMDSSEKYVGLIFDEMAIMPGLHFNERHGLIEGFEHMGENRDIFISDHILMFMVRGLKKSWKAPISYHFASRGGAKTFQIKNLLIEIIQKLRSINLKPITVICDQNNSAVINSLIKDTKEIYMRNGQLNKYRSGSFEIADLRIYPIFDPPHLLKGIRNNLLKKNLNFVKNGVKKTAKWEHIQWLYESDNGPIDGLRVLSHITDEHIYCNKIKKMKVKNAAQIFSQRFSATLQLAGKLYSQDQTESEVQATAELLYFFDRLFDSLNGSTKNAECGKTLRCGLTDVSAHIQFWNNEALPFLETMEFEKKTPHQQSKPPSLKNWSFSIKNIKAIWQILKGDGFSYLLTRRLNQDPLENAFGQIRSFGALNMNPTASQFVGIFKTLCINTTVSLYKHSFNCEDDNCTQMFISLKKMIDSMSDNSKDKNSSLESSIDISKLSLNQSEAQATFNQKLQELATSYVAGFILKKLKRIINCSDCRNSLFSKNYAAEQSALIATREYNNGWSRRLSYPTQPFVCCFYSIFKIINFCVDKQPQSKILLHEIENLIQRKINFDYLNCSTNEHKIKIIKLISKFSIKTILHNWCRNVNLILQGKSKYTGTNTVKVEANKIYTNRLKKKNIKKPNDII</sequence>
<dbReference type="Pfam" id="PF05485">
    <property type="entry name" value="THAP"/>
    <property type="match status" value="1"/>
</dbReference>
<evidence type="ECO:0000256" key="5">
    <source>
        <dbReference type="PROSITE-ProRule" id="PRU00309"/>
    </source>
</evidence>
<dbReference type="InterPro" id="IPR048365">
    <property type="entry name" value="TNP-like_RNaseH_N"/>
</dbReference>
<dbReference type="Proteomes" id="UP001153709">
    <property type="component" value="Chromosome 8"/>
</dbReference>
<evidence type="ECO:0000313" key="8">
    <source>
        <dbReference type="Proteomes" id="UP001153709"/>
    </source>
</evidence>
<keyword evidence="3" id="KW-0862">Zinc</keyword>
<dbReference type="GO" id="GO:0003677">
    <property type="term" value="F:DNA binding"/>
    <property type="evidence" value="ECO:0007669"/>
    <property type="project" value="UniProtKB-UniRule"/>
</dbReference>
<dbReference type="InterPro" id="IPR006612">
    <property type="entry name" value="THAP_Znf"/>
</dbReference>
<keyword evidence="4 5" id="KW-0238">DNA-binding</keyword>
<gene>
    <name evidence="7" type="ORF">DIABBA_LOCUS12273</name>
</gene>
<keyword evidence="2 5" id="KW-0863">Zinc-finger</keyword>
<dbReference type="PANTHER" id="PTHR47577">
    <property type="entry name" value="THAP DOMAIN-CONTAINING PROTEIN 6"/>
    <property type="match status" value="1"/>
</dbReference>
<dbReference type="Pfam" id="PF21788">
    <property type="entry name" value="TNP-like_GBD"/>
    <property type="match status" value="1"/>
</dbReference>
<organism evidence="7 8">
    <name type="scientific">Diabrotica balteata</name>
    <name type="common">Banded cucumber beetle</name>
    <dbReference type="NCBI Taxonomy" id="107213"/>
    <lineage>
        <taxon>Eukaryota</taxon>
        <taxon>Metazoa</taxon>
        <taxon>Ecdysozoa</taxon>
        <taxon>Arthropoda</taxon>
        <taxon>Hexapoda</taxon>
        <taxon>Insecta</taxon>
        <taxon>Pterygota</taxon>
        <taxon>Neoptera</taxon>
        <taxon>Endopterygota</taxon>
        <taxon>Coleoptera</taxon>
        <taxon>Polyphaga</taxon>
        <taxon>Cucujiformia</taxon>
        <taxon>Chrysomeloidea</taxon>
        <taxon>Chrysomelidae</taxon>
        <taxon>Galerucinae</taxon>
        <taxon>Diabroticina</taxon>
        <taxon>Diabroticites</taxon>
        <taxon>Diabrotica</taxon>
    </lineage>
</organism>
<dbReference type="AlphaFoldDB" id="A0A9N9TB12"/>
<dbReference type="Pfam" id="PF21787">
    <property type="entry name" value="TNP-like_RNaseH_N"/>
    <property type="match status" value="1"/>
</dbReference>
<evidence type="ECO:0000259" key="6">
    <source>
        <dbReference type="PROSITE" id="PS50950"/>
    </source>
</evidence>
<dbReference type="SMART" id="SM00692">
    <property type="entry name" value="DM3"/>
    <property type="match status" value="1"/>
</dbReference>
<dbReference type="InterPro" id="IPR048367">
    <property type="entry name" value="TNP-like_RNaseH_C"/>
</dbReference>
<proteinExistence type="predicted"/>
<keyword evidence="8" id="KW-1185">Reference proteome</keyword>
<evidence type="ECO:0000256" key="2">
    <source>
        <dbReference type="ARBA" id="ARBA00022771"/>
    </source>
</evidence>